<sequence length="75" mass="8421">MLQIVGYLALLAVWTYVRVHSLLLKREPSAAFLYGMIMLICIVIGSLLMARVTVPSFNVPAEAAFRWIGRSLLKQ</sequence>
<dbReference type="EMBL" id="JACHXJ010000006">
    <property type="protein sequence ID" value="MBB3131362.1"/>
    <property type="molecule type" value="Genomic_DNA"/>
</dbReference>
<evidence type="ECO:0000313" key="3">
    <source>
        <dbReference type="Proteomes" id="UP000517523"/>
    </source>
</evidence>
<keyword evidence="1" id="KW-0812">Transmembrane</keyword>
<name>A0A839TXJ3_9BACL</name>
<dbReference type="Proteomes" id="UP000517523">
    <property type="component" value="Unassembled WGS sequence"/>
</dbReference>
<gene>
    <name evidence="2" type="ORF">FHS19_006082</name>
</gene>
<keyword evidence="1" id="KW-0472">Membrane</keyword>
<organism evidence="2 3">
    <name type="scientific">Paenibacillus rhizosphaerae</name>
    <dbReference type="NCBI Taxonomy" id="297318"/>
    <lineage>
        <taxon>Bacteria</taxon>
        <taxon>Bacillati</taxon>
        <taxon>Bacillota</taxon>
        <taxon>Bacilli</taxon>
        <taxon>Bacillales</taxon>
        <taxon>Paenibacillaceae</taxon>
        <taxon>Paenibacillus</taxon>
    </lineage>
</organism>
<keyword evidence="1" id="KW-1133">Transmembrane helix</keyword>
<protein>
    <submittedName>
        <fullName evidence="2">Uncharacterized protein</fullName>
    </submittedName>
</protein>
<accession>A0A839TXJ3</accession>
<feature type="transmembrane region" description="Helical" evidence="1">
    <location>
        <begin position="31"/>
        <end position="50"/>
    </location>
</feature>
<evidence type="ECO:0000256" key="1">
    <source>
        <dbReference type="SAM" id="Phobius"/>
    </source>
</evidence>
<comment type="caution">
    <text evidence="2">The sequence shown here is derived from an EMBL/GenBank/DDBJ whole genome shotgun (WGS) entry which is preliminary data.</text>
</comment>
<proteinExistence type="predicted"/>
<dbReference type="AlphaFoldDB" id="A0A839TXJ3"/>
<reference evidence="2 3" key="1">
    <citation type="submission" date="2020-08" db="EMBL/GenBank/DDBJ databases">
        <title>Genomic Encyclopedia of Type Strains, Phase III (KMG-III): the genomes of soil and plant-associated and newly described type strains.</title>
        <authorList>
            <person name="Whitman W."/>
        </authorList>
    </citation>
    <scope>NUCLEOTIDE SEQUENCE [LARGE SCALE GENOMIC DNA]</scope>
    <source>
        <strain evidence="2 3">CECT 5831</strain>
    </source>
</reference>
<evidence type="ECO:0000313" key="2">
    <source>
        <dbReference type="EMBL" id="MBB3131362.1"/>
    </source>
</evidence>
<feature type="transmembrane region" description="Helical" evidence="1">
    <location>
        <begin position="6"/>
        <end position="24"/>
    </location>
</feature>